<dbReference type="RefSeq" id="WP_117228144.1">
    <property type="nucleotide sequence ID" value="NZ_CP061725.1"/>
</dbReference>
<gene>
    <name evidence="10" type="ORF">D0Q02_12505</name>
</gene>
<dbReference type="PRINTS" id="PR00723">
    <property type="entry name" value="SUBTILISIN"/>
</dbReference>
<feature type="chain" id="PRO_5016639336" evidence="7">
    <location>
        <begin position="37"/>
        <end position="404"/>
    </location>
</feature>
<dbReference type="Pfam" id="PF00082">
    <property type="entry name" value="Peptidase_S8"/>
    <property type="match status" value="1"/>
</dbReference>
<evidence type="ECO:0000256" key="6">
    <source>
        <dbReference type="RuleBase" id="RU003355"/>
    </source>
</evidence>
<keyword evidence="4 5" id="KW-0720">Serine protease</keyword>
<dbReference type="EMBL" id="QVFU01000010">
    <property type="protein sequence ID" value="RFS46266.1"/>
    <property type="molecule type" value="Genomic_DNA"/>
</dbReference>
<dbReference type="Gene3D" id="3.30.70.80">
    <property type="entry name" value="Peptidase S8 propeptide/proteinase inhibitor I9"/>
    <property type="match status" value="1"/>
</dbReference>
<keyword evidence="3 5" id="KW-0378">Hydrolase</keyword>
<dbReference type="SUPFAM" id="SSF54897">
    <property type="entry name" value="Protease propeptides/inhibitors"/>
    <property type="match status" value="1"/>
</dbReference>
<accession>A0A372G0G9</accession>
<feature type="domain" description="Peptidase S8/S53" evidence="8">
    <location>
        <begin position="161"/>
        <end position="384"/>
    </location>
</feature>
<dbReference type="GO" id="GO:0004252">
    <property type="term" value="F:serine-type endopeptidase activity"/>
    <property type="evidence" value="ECO:0007669"/>
    <property type="project" value="UniProtKB-UniRule"/>
</dbReference>
<dbReference type="InterPro" id="IPR034193">
    <property type="entry name" value="PCSK9_ProteinaseK-like"/>
</dbReference>
<evidence type="ECO:0000259" key="9">
    <source>
        <dbReference type="Pfam" id="PF05922"/>
    </source>
</evidence>
<keyword evidence="2 5" id="KW-0645">Protease</keyword>
<dbReference type="PANTHER" id="PTHR43806">
    <property type="entry name" value="PEPTIDASE S8"/>
    <property type="match status" value="1"/>
</dbReference>
<dbReference type="InterPro" id="IPR022398">
    <property type="entry name" value="Peptidase_S8_His-AS"/>
</dbReference>
<dbReference type="InterPro" id="IPR050131">
    <property type="entry name" value="Peptidase_S8_subtilisin-like"/>
</dbReference>
<dbReference type="GO" id="GO:0005615">
    <property type="term" value="C:extracellular space"/>
    <property type="evidence" value="ECO:0007669"/>
    <property type="project" value="TreeGrafter"/>
</dbReference>
<feature type="signal peptide" evidence="7">
    <location>
        <begin position="1"/>
        <end position="36"/>
    </location>
</feature>
<dbReference type="Gene3D" id="3.40.50.200">
    <property type="entry name" value="Peptidase S8/S53 domain"/>
    <property type="match status" value="1"/>
</dbReference>
<dbReference type="Proteomes" id="UP000262621">
    <property type="component" value="Unassembled WGS sequence"/>
</dbReference>
<dbReference type="CDD" id="cd04077">
    <property type="entry name" value="Peptidases_S8_PCSK9_ProteinaseK_like"/>
    <property type="match status" value="1"/>
</dbReference>
<name>A0A372G0G9_9ACTN</name>
<sequence length="404" mass="41326">MSQARLPRRRRAVLAAGITATAVVTSLLALPQPAMAAGGPFRAVAVPVTTPQAAGDVAVIPGAYVVTLKPGADSTVPARALKAAPSAYFSRAVNGFAARLTTAQVAELAHNANVLSIERDVIQYDVVDATQTNPPAWGIDRIDQTTLPLSRSYTYNSTGTGVHAYVIDSGIQVNHPDFGGRAQFSYNAIDSNNTDCNGHGTHVAGTIGGTSHGVAKNVRLYGVKWLNCSGGGTLSAAVGAVDWVTRNANKPAVANASWNYTYSASLATALTNMMNSGVFLAASAGNTGGNSCDRLPRNLTAALVVAATTNTDARASYSSVGSCVDIYAPGSGIRSAYPTSTTASLNGTSMATPHAAGVAALYKATYGDASQATVHNWIVANGTSGVVTGSLSGTPNLLLNKRNL</sequence>
<evidence type="ECO:0000313" key="11">
    <source>
        <dbReference type="Proteomes" id="UP000262621"/>
    </source>
</evidence>
<evidence type="ECO:0000259" key="8">
    <source>
        <dbReference type="Pfam" id="PF00082"/>
    </source>
</evidence>
<dbReference type="InterPro" id="IPR023827">
    <property type="entry name" value="Peptidase_S8_Asp-AS"/>
</dbReference>
<evidence type="ECO:0000256" key="2">
    <source>
        <dbReference type="ARBA" id="ARBA00022670"/>
    </source>
</evidence>
<dbReference type="InterPro" id="IPR023828">
    <property type="entry name" value="Peptidase_S8_Ser-AS"/>
</dbReference>
<dbReference type="PROSITE" id="PS00136">
    <property type="entry name" value="SUBTILASE_ASP"/>
    <property type="match status" value="1"/>
</dbReference>
<dbReference type="SUPFAM" id="SSF52743">
    <property type="entry name" value="Subtilisin-like"/>
    <property type="match status" value="1"/>
</dbReference>
<dbReference type="GO" id="GO:0006508">
    <property type="term" value="P:proteolysis"/>
    <property type="evidence" value="ECO:0007669"/>
    <property type="project" value="UniProtKB-KW"/>
</dbReference>
<dbReference type="InterPro" id="IPR015500">
    <property type="entry name" value="Peptidase_S8_subtilisin-rel"/>
</dbReference>
<dbReference type="PROSITE" id="PS51318">
    <property type="entry name" value="TAT"/>
    <property type="match status" value="1"/>
</dbReference>
<dbReference type="InterPro" id="IPR006311">
    <property type="entry name" value="TAT_signal"/>
</dbReference>
<keyword evidence="7" id="KW-0732">Signal</keyword>
<evidence type="ECO:0000256" key="5">
    <source>
        <dbReference type="PROSITE-ProRule" id="PRU01240"/>
    </source>
</evidence>
<feature type="active site" description="Charge relay system" evidence="5">
    <location>
        <position position="349"/>
    </location>
</feature>
<dbReference type="Pfam" id="PF05922">
    <property type="entry name" value="Inhibitor_I9"/>
    <property type="match status" value="1"/>
</dbReference>
<dbReference type="InterPro" id="IPR037045">
    <property type="entry name" value="S8pro/Inhibitor_I9_sf"/>
</dbReference>
<evidence type="ECO:0000256" key="3">
    <source>
        <dbReference type="ARBA" id="ARBA00022801"/>
    </source>
</evidence>
<comment type="similarity">
    <text evidence="1 5 6">Belongs to the peptidase S8 family.</text>
</comment>
<evidence type="ECO:0000256" key="4">
    <source>
        <dbReference type="ARBA" id="ARBA00022825"/>
    </source>
</evidence>
<dbReference type="PROSITE" id="PS51892">
    <property type="entry name" value="SUBTILASE"/>
    <property type="match status" value="1"/>
</dbReference>
<proteinExistence type="inferred from homology"/>
<dbReference type="AlphaFoldDB" id="A0A372G0G9"/>
<dbReference type="OrthoDB" id="9766923at2"/>
<keyword evidence="11" id="KW-1185">Reference proteome</keyword>
<evidence type="ECO:0000256" key="7">
    <source>
        <dbReference type="SAM" id="SignalP"/>
    </source>
</evidence>
<dbReference type="FunFam" id="3.40.50.200:FF:000014">
    <property type="entry name" value="Proteinase K"/>
    <property type="match status" value="1"/>
</dbReference>
<evidence type="ECO:0000313" key="10">
    <source>
        <dbReference type="EMBL" id="RFS46266.1"/>
    </source>
</evidence>
<feature type="active site" description="Charge relay system" evidence="5">
    <location>
        <position position="168"/>
    </location>
</feature>
<dbReference type="InterPro" id="IPR036852">
    <property type="entry name" value="Peptidase_S8/S53_dom_sf"/>
</dbReference>
<comment type="caution">
    <text evidence="10">The sequence shown here is derived from an EMBL/GenBank/DDBJ whole genome shotgun (WGS) entry which is preliminary data.</text>
</comment>
<feature type="domain" description="Inhibitor I9" evidence="9">
    <location>
        <begin position="89"/>
        <end position="122"/>
    </location>
</feature>
<dbReference type="InterPro" id="IPR010259">
    <property type="entry name" value="S8pro/Inhibitor_I9"/>
</dbReference>
<feature type="active site" description="Charge relay system" evidence="5">
    <location>
        <position position="199"/>
    </location>
</feature>
<reference evidence="10 11" key="1">
    <citation type="submission" date="2018-08" db="EMBL/GenBank/DDBJ databases">
        <title>Verrucosispora craniellae sp. nov., isolated from a marine sponge in the South China Sea.</title>
        <authorList>
            <person name="Li L."/>
            <person name="Lin H.W."/>
        </authorList>
    </citation>
    <scope>NUCLEOTIDE SEQUENCE [LARGE SCALE GENOMIC DNA]</scope>
    <source>
        <strain evidence="10 11">LHW63014</strain>
    </source>
</reference>
<dbReference type="PROSITE" id="PS00137">
    <property type="entry name" value="SUBTILASE_HIS"/>
    <property type="match status" value="1"/>
</dbReference>
<protein>
    <submittedName>
        <fullName evidence="10">S8 family peptidase</fullName>
    </submittedName>
</protein>
<dbReference type="PROSITE" id="PS00138">
    <property type="entry name" value="SUBTILASE_SER"/>
    <property type="match status" value="1"/>
</dbReference>
<dbReference type="InterPro" id="IPR000209">
    <property type="entry name" value="Peptidase_S8/S53_dom"/>
</dbReference>
<evidence type="ECO:0000256" key="1">
    <source>
        <dbReference type="ARBA" id="ARBA00011073"/>
    </source>
</evidence>
<organism evidence="10 11">
    <name type="scientific">Micromonospora craniellae</name>
    <dbReference type="NCBI Taxonomy" id="2294034"/>
    <lineage>
        <taxon>Bacteria</taxon>
        <taxon>Bacillati</taxon>
        <taxon>Actinomycetota</taxon>
        <taxon>Actinomycetes</taxon>
        <taxon>Micromonosporales</taxon>
        <taxon>Micromonosporaceae</taxon>
        <taxon>Micromonospora</taxon>
    </lineage>
</organism>
<dbReference type="PANTHER" id="PTHR43806:SF11">
    <property type="entry name" value="CEREVISIN-RELATED"/>
    <property type="match status" value="1"/>
</dbReference>